<dbReference type="SUPFAM" id="SSF51161">
    <property type="entry name" value="Trimeric LpxA-like enzymes"/>
    <property type="match status" value="1"/>
</dbReference>
<organism evidence="4 5">
    <name type="scientific">Shinella pollutisoli</name>
    <dbReference type="NCBI Taxonomy" id="2250594"/>
    <lineage>
        <taxon>Bacteria</taxon>
        <taxon>Pseudomonadati</taxon>
        <taxon>Pseudomonadota</taxon>
        <taxon>Alphaproteobacteria</taxon>
        <taxon>Hyphomicrobiales</taxon>
        <taxon>Rhizobiaceae</taxon>
        <taxon>Shinella</taxon>
    </lineage>
</organism>
<keyword evidence="5" id="KW-1185">Reference proteome</keyword>
<comment type="caution">
    <text evidence="4">The sequence shown here is derived from an EMBL/GenBank/DDBJ whole genome shotgun (WGS) entry which is preliminary data.</text>
</comment>
<proteinExistence type="predicted"/>
<reference evidence="5" key="1">
    <citation type="journal article" date="2019" name="Int. J. Syst. Evol. Microbiol.">
        <title>The Global Catalogue of Microorganisms (GCM) 10K type strain sequencing project: providing services to taxonomists for standard genome sequencing and annotation.</title>
        <authorList>
            <consortium name="The Broad Institute Genomics Platform"/>
            <consortium name="The Broad Institute Genome Sequencing Center for Infectious Disease"/>
            <person name="Wu L."/>
            <person name="Ma J."/>
        </authorList>
    </citation>
    <scope>NUCLEOTIDE SEQUENCE [LARGE SCALE GENOMIC DNA]</scope>
    <source>
        <strain evidence="5">KCTC 52677</strain>
    </source>
</reference>
<dbReference type="InterPro" id="IPR018357">
    <property type="entry name" value="Hexapep_transf_CS"/>
</dbReference>
<dbReference type="CDD" id="cd04647">
    <property type="entry name" value="LbH_MAT_like"/>
    <property type="match status" value="1"/>
</dbReference>
<dbReference type="Gene3D" id="2.160.10.10">
    <property type="entry name" value="Hexapeptide repeat proteins"/>
    <property type="match status" value="1"/>
</dbReference>
<keyword evidence="3 4" id="KW-0012">Acyltransferase</keyword>
<gene>
    <name evidence="4" type="ORF">ACFOHH_15125</name>
</gene>
<keyword evidence="2" id="KW-0677">Repeat</keyword>
<dbReference type="RefSeq" id="WP_371747675.1">
    <property type="nucleotide sequence ID" value="NZ_JANFDG010000002.1"/>
</dbReference>
<accession>A0ABV7DHS3</accession>
<dbReference type="InterPro" id="IPR011004">
    <property type="entry name" value="Trimer_LpxA-like_sf"/>
</dbReference>
<evidence type="ECO:0000256" key="2">
    <source>
        <dbReference type="ARBA" id="ARBA00022737"/>
    </source>
</evidence>
<evidence type="ECO:0000256" key="1">
    <source>
        <dbReference type="ARBA" id="ARBA00022679"/>
    </source>
</evidence>
<dbReference type="InterPro" id="IPR051159">
    <property type="entry name" value="Hexapeptide_acetyltransf"/>
</dbReference>
<evidence type="ECO:0000313" key="4">
    <source>
        <dbReference type="EMBL" id="MFC3074441.1"/>
    </source>
</evidence>
<dbReference type="EMBL" id="JBHRSP010000024">
    <property type="protein sequence ID" value="MFC3074441.1"/>
    <property type="molecule type" value="Genomic_DNA"/>
</dbReference>
<dbReference type="Proteomes" id="UP001595377">
    <property type="component" value="Unassembled WGS sequence"/>
</dbReference>
<evidence type="ECO:0000313" key="5">
    <source>
        <dbReference type="Proteomes" id="UP001595377"/>
    </source>
</evidence>
<sequence>MLFFVDLLGRFRLWRFSRRNILEGRPKRITGPLVILSTGGNRLVFEDDVELRGAAIVFSGSGNTIVFRKGVSLCGQFAASVGGAIDIGEGTRFNKPCRIRAQSGRSIRIGRKCLFANVGIRTSDIHKIIDGKTRKRVNPPADVVVSDRVWIAENAAVYKGVTIGADAVVGAHSVVTRDVPAGSVVAGVPARVIRTGITWRR</sequence>
<dbReference type="PROSITE" id="PS00101">
    <property type="entry name" value="HEXAPEP_TRANSFERASES"/>
    <property type="match status" value="1"/>
</dbReference>
<keyword evidence="1 4" id="KW-0808">Transferase</keyword>
<dbReference type="PANTHER" id="PTHR23416:SF78">
    <property type="entry name" value="LIPOPOLYSACCHARIDE BIOSYNTHESIS O-ACETYL TRANSFERASE WBBJ-RELATED"/>
    <property type="match status" value="1"/>
</dbReference>
<dbReference type="PANTHER" id="PTHR23416">
    <property type="entry name" value="SIALIC ACID SYNTHASE-RELATED"/>
    <property type="match status" value="1"/>
</dbReference>
<dbReference type="InterPro" id="IPR001451">
    <property type="entry name" value="Hexapep"/>
</dbReference>
<dbReference type="GO" id="GO:0016746">
    <property type="term" value="F:acyltransferase activity"/>
    <property type="evidence" value="ECO:0007669"/>
    <property type="project" value="UniProtKB-KW"/>
</dbReference>
<dbReference type="EC" id="2.3.1.-" evidence="4"/>
<protein>
    <submittedName>
        <fullName evidence="4">Acyltransferase</fullName>
        <ecNumber evidence="4">2.3.1.-</ecNumber>
    </submittedName>
</protein>
<evidence type="ECO:0000256" key="3">
    <source>
        <dbReference type="ARBA" id="ARBA00023315"/>
    </source>
</evidence>
<dbReference type="Pfam" id="PF00132">
    <property type="entry name" value="Hexapep"/>
    <property type="match status" value="1"/>
</dbReference>
<name>A0ABV7DHS3_9HYPH</name>